<keyword evidence="5" id="KW-1185">Reference proteome</keyword>
<dbReference type="InterPro" id="IPR016181">
    <property type="entry name" value="Acyl_CoA_acyltransferase"/>
</dbReference>
<dbReference type="PROSITE" id="PS51186">
    <property type="entry name" value="GNAT"/>
    <property type="match status" value="1"/>
</dbReference>
<name>A0ABP7DBA4_9SPHN</name>
<dbReference type="CDD" id="cd04301">
    <property type="entry name" value="NAT_SF"/>
    <property type="match status" value="1"/>
</dbReference>
<evidence type="ECO:0000256" key="2">
    <source>
        <dbReference type="ARBA" id="ARBA00023315"/>
    </source>
</evidence>
<evidence type="ECO:0000313" key="4">
    <source>
        <dbReference type="EMBL" id="GAA3702092.1"/>
    </source>
</evidence>
<keyword evidence="2" id="KW-0012">Acyltransferase</keyword>
<dbReference type="SUPFAM" id="SSF55729">
    <property type="entry name" value="Acyl-CoA N-acyltransferases (Nat)"/>
    <property type="match status" value="1"/>
</dbReference>
<dbReference type="Proteomes" id="UP001500523">
    <property type="component" value="Unassembled WGS sequence"/>
</dbReference>
<dbReference type="Pfam" id="PF00583">
    <property type="entry name" value="Acetyltransf_1"/>
    <property type="match status" value="1"/>
</dbReference>
<dbReference type="Gene3D" id="3.40.630.30">
    <property type="match status" value="1"/>
</dbReference>
<dbReference type="EMBL" id="BAABBF010000002">
    <property type="protein sequence ID" value="GAA3702092.1"/>
    <property type="molecule type" value="Genomic_DNA"/>
</dbReference>
<protein>
    <submittedName>
        <fullName evidence="4">GNAT family N-acetyltransferase</fullName>
    </submittedName>
</protein>
<proteinExistence type="predicted"/>
<feature type="domain" description="N-acetyltransferase" evidence="3">
    <location>
        <begin position="4"/>
        <end position="170"/>
    </location>
</feature>
<dbReference type="PANTHER" id="PTHR43420">
    <property type="entry name" value="ACETYLTRANSFERASE"/>
    <property type="match status" value="1"/>
</dbReference>
<evidence type="ECO:0000256" key="1">
    <source>
        <dbReference type="ARBA" id="ARBA00022679"/>
    </source>
</evidence>
<evidence type="ECO:0000313" key="5">
    <source>
        <dbReference type="Proteomes" id="UP001500523"/>
    </source>
</evidence>
<comment type="caution">
    <text evidence="4">The sequence shown here is derived from an EMBL/GenBank/DDBJ whole genome shotgun (WGS) entry which is preliminary data.</text>
</comment>
<dbReference type="InterPro" id="IPR000182">
    <property type="entry name" value="GNAT_dom"/>
</dbReference>
<reference evidence="5" key="1">
    <citation type="journal article" date="2019" name="Int. J. Syst. Evol. Microbiol.">
        <title>The Global Catalogue of Microorganisms (GCM) 10K type strain sequencing project: providing services to taxonomists for standard genome sequencing and annotation.</title>
        <authorList>
            <consortium name="The Broad Institute Genomics Platform"/>
            <consortium name="The Broad Institute Genome Sequencing Center for Infectious Disease"/>
            <person name="Wu L."/>
            <person name="Ma J."/>
        </authorList>
    </citation>
    <scope>NUCLEOTIDE SEQUENCE [LARGE SCALE GENOMIC DNA]</scope>
    <source>
        <strain evidence="5">JCM 17498</strain>
    </source>
</reference>
<dbReference type="InterPro" id="IPR050680">
    <property type="entry name" value="YpeA/RimI_acetyltransf"/>
</dbReference>
<gene>
    <name evidence="4" type="ORF">GCM10022268_09870</name>
</gene>
<accession>A0ABP7DBA4</accession>
<sequence>MTGCRIHPLTPAHASIVLDLYRAAASIRGSGLARAADEITMTYVRAFMERACLGGVSLGAFRDDRLVGEIHAARLGPRQFDHVLGDLTIAVHPQMQGQGVGSVLFAALFDTAASMTPAIGRVELTARSGNTGALRLYERLGFVREGRLAGRVRLPDGTTEDDIPMGFKLDRAALAPMPDD</sequence>
<evidence type="ECO:0000259" key="3">
    <source>
        <dbReference type="PROSITE" id="PS51186"/>
    </source>
</evidence>
<keyword evidence="1" id="KW-0808">Transferase</keyword>
<organism evidence="4 5">
    <name type="scientific">Sphingomonas cynarae</name>
    <dbReference type="NCBI Taxonomy" id="930197"/>
    <lineage>
        <taxon>Bacteria</taxon>
        <taxon>Pseudomonadati</taxon>
        <taxon>Pseudomonadota</taxon>
        <taxon>Alphaproteobacteria</taxon>
        <taxon>Sphingomonadales</taxon>
        <taxon>Sphingomonadaceae</taxon>
        <taxon>Sphingomonas</taxon>
    </lineage>
</organism>
<dbReference type="RefSeq" id="WP_344692274.1">
    <property type="nucleotide sequence ID" value="NZ_BAABBF010000002.1"/>
</dbReference>